<dbReference type="Pfam" id="PF02634">
    <property type="entry name" value="FdhD-NarQ"/>
    <property type="match status" value="1"/>
</dbReference>
<evidence type="ECO:0000256" key="2">
    <source>
        <dbReference type="ARBA" id="ARBA00023150"/>
    </source>
</evidence>
<dbReference type="Gene3D" id="3.10.20.10">
    <property type="match status" value="1"/>
</dbReference>
<dbReference type="AlphaFoldDB" id="A0A1L7CK30"/>
<reference evidence="4 6" key="1">
    <citation type="submission" date="2014-08" db="EMBL/GenBank/DDBJ databases">
        <title>Complete genome sequence of Corynebacterium flavescens OJ8(T)(=DSM 20296(T)), isolated from cheese.</title>
        <authorList>
            <person name="Ruckert C."/>
            <person name="Albersmeier A."/>
            <person name="Winkler A."/>
            <person name="Kalinowski J."/>
        </authorList>
    </citation>
    <scope>NUCLEOTIDE SEQUENCE [LARGE SCALE GENOMIC DNA]</scope>
    <source>
        <strain evidence="4 6">OJ8</strain>
    </source>
</reference>
<evidence type="ECO:0000313" key="7">
    <source>
        <dbReference type="Proteomes" id="UP000315353"/>
    </source>
</evidence>
<dbReference type="GO" id="GO:0006777">
    <property type="term" value="P:Mo-molybdopterin cofactor biosynthetic process"/>
    <property type="evidence" value="ECO:0007669"/>
    <property type="project" value="UniProtKB-KW"/>
</dbReference>
<dbReference type="Proteomes" id="UP000315353">
    <property type="component" value="Unassembled WGS sequence"/>
</dbReference>
<keyword evidence="6" id="KW-1185">Reference proteome</keyword>
<evidence type="ECO:0000313" key="4">
    <source>
        <dbReference type="EMBL" id="APT86133.1"/>
    </source>
</evidence>
<dbReference type="EMBL" id="BJNB01000008">
    <property type="protein sequence ID" value="GEB97319.1"/>
    <property type="molecule type" value="Genomic_DNA"/>
</dbReference>
<dbReference type="GeneID" id="82879552"/>
<evidence type="ECO:0000256" key="1">
    <source>
        <dbReference type="ARBA" id="ARBA00022490"/>
    </source>
</evidence>
<organism evidence="4 6">
    <name type="scientific">Corynebacterium flavescens</name>
    <dbReference type="NCBI Taxonomy" id="28028"/>
    <lineage>
        <taxon>Bacteria</taxon>
        <taxon>Bacillati</taxon>
        <taxon>Actinomycetota</taxon>
        <taxon>Actinomycetes</taxon>
        <taxon>Mycobacteriales</taxon>
        <taxon>Corynebacteriaceae</taxon>
        <taxon>Corynebacterium</taxon>
    </lineage>
</organism>
<proteinExistence type="predicted"/>
<accession>A0A1L7CK30</accession>
<dbReference type="SUPFAM" id="SSF53927">
    <property type="entry name" value="Cytidine deaminase-like"/>
    <property type="match status" value="1"/>
</dbReference>
<dbReference type="Gene3D" id="3.40.140.10">
    <property type="entry name" value="Cytidine Deaminase, domain 2"/>
    <property type="match status" value="1"/>
</dbReference>
<keyword evidence="1" id="KW-0963">Cytoplasm</keyword>
<keyword evidence="2" id="KW-0501">Molybdenum cofactor biosynthesis</keyword>
<evidence type="ECO:0000256" key="3">
    <source>
        <dbReference type="SAM" id="MobiDB-lite"/>
    </source>
</evidence>
<evidence type="ECO:0000313" key="6">
    <source>
        <dbReference type="Proteomes" id="UP000185479"/>
    </source>
</evidence>
<dbReference type="STRING" id="28028.CFLV_02300"/>
<dbReference type="EMBL" id="CP009246">
    <property type="protein sequence ID" value="APT86133.1"/>
    <property type="molecule type" value="Genomic_DNA"/>
</dbReference>
<dbReference type="InterPro" id="IPR016193">
    <property type="entry name" value="Cytidine_deaminase-like"/>
</dbReference>
<dbReference type="GO" id="GO:0016783">
    <property type="term" value="F:sulfurtransferase activity"/>
    <property type="evidence" value="ECO:0007669"/>
    <property type="project" value="InterPro"/>
</dbReference>
<dbReference type="PANTHER" id="PTHR30592:SF1">
    <property type="entry name" value="SULFUR CARRIER PROTEIN FDHD"/>
    <property type="match status" value="1"/>
</dbReference>
<feature type="region of interest" description="Disordered" evidence="3">
    <location>
        <begin position="110"/>
        <end position="129"/>
    </location>
</feature>
<protein>
    <submittedName>
        <fullName evidence="5">Sulfurtransferase FdhD</fullName>
    </submittedName>
</protein>
<dbReference type="RefSeq" id="WP_075729132.1">
    <property type="nucleotide sequence ID" value="NZ_BJNB01000008.1"/>
</dbReference>
<evidence type="ECO:0000313" key="5">
    <source>
        <dbReference type="EMBL" id="GEB97319.1"/>
    </source>
</evidence>
<dbReference type="InterPro" id="IPR003786">
    <property type="entry name" value="FdhD"/>
</dbReference>
<dbReference type="PANTHER" id="PTHR30592">
    <property type="entry name" value="FORMATE DEHYDROGENASE"/>
    <property type="match status" value="1"/>
</dbReference>
<dbReference type="KEGG" id="cfc:CFLV_02300"/>
<dbReference type="Proteomes" id="UP000185479">
    <property type="component" value="Chromosome"/>
</dbReference>
<gene>
    <name evidence="5" type="primary">fdhD</name>
    <name evidence="5" type="ORF">CFL01nite_08140</name>
    <name evidence="4" type="ORF">CFLV_02300</name>
</gene>
<reference evidence="5 7" key="2">
    <citation type="submission" date="2019-06" db="EMBL/GenBank/DDBJ databases">
        <title>Whole genome shotgun sequence of Corynebacterium flavescens NBRC 14136.</title>
        <authorList>
            <person name="Hosoyama A."/>
            <person name="Uohara A."/>
            <person name="Ohji S."/>
            <person name="Ichikawa N."/>
        </authorList>
    </citation>
    <scope>NUCLEOTIDE SEQUENCE [LARGE SCALE GENOMIC DNA]</scope>
    <source>
        <strain evidence="5 7">NBRC 14136</strain>
    </source>
</reference>
<sequence length="287" mass="29765">MSRLSSSFAVTTVHLADDRITQVDTRAGIVPGEETLEVRLDGAVLATVARTPGHDIDLAHGLLFSRGLIRRAGDVDTARYCAGADATGTNAYNRLDLSLTRRPQLAFAPTTAAANPEPGSGRGSDCAASPSAAAPIAQLQAELELHQTNAQRAYSVDPLLIGATIVGLHKGRRLFHKTGGTHAAAACDEEGNPVVLREDITAGNCVPQVVGALLLDAKLPASKLVLALSYTPDFATIRLAALVGFSAVISAEVPSSQAVDAARAAGIVLVGRASEQDFSLYAGELRP</sequence>
<name>A0A1L7CK30_CORFL</name>